<feature type="signal peptide" evidence="1">
    <location>
        <begin position="1"/>
        <end position="20"/>
    </location>
</feature>
<dbReference type="Proteomes" id="UP000326877">
    <property type="component" value="Unassembled WGS sequence"/>
</dbReference>
<reference evidence="2" key="2">
    <citation type="submission" date="2019-04" db="EMBL/GenBank/DDBJ databases">
        <title>Friends and foes A comparative genomics studyof 23 Aspergillus species from section Flavi.</title>
        <authorList>
            <consortium name="DOE Joint Genome Institute"/>
            <person name="Kjaerbolling I."/>
            <person name="Vesth T."/>
            <person name="Frisvad J.C."/>
            <person name="Nybo J.L."/>
            <person name="Theobald S."/>
            <person name="Kildgaard S."/>
            <person name="Isbrandt T."/>
            <person name="Kuo A."/>
            <person name="Sato A."/>
            <person name="Lyhne E.K."/>
            <person name="Kogle M.E."/>
            <person name="Wiebenga A."/>
            <person name="Kun R.S."/>
            <person name="Lubbers R.J."/>
            <person name="Makela M.R."/>
            <person name="Barry K."/>
            <person name="Chovatia M."/>
            <person name="Clum A."/>
            <person name="Daum C."/>
            <person name="Haridas S."/>
            <person name="He G."/>
            <person name="LaButti K."/>
            <person name="Lipzen A."/>
            <person name="Mondo S."/>
            <person name="Riley R."/>
            <person name="Salamov A."/>
            <person name="Simmons B.A."/>
            <person name="Magnuson J.K."/>
            <person name="Henrissat B."/>
            <person name="Mortensen U.H."/>
            <person name="Larsen T.O."/>
            <person name="Devries R.P."/>
            <person name="Grigoriev I.V."/>
            <person name="Machida M."/>
            <person name="Baker S.E."/>
            <person name="Andersen M.R."/>
        </authorList>
    </citation>
    <scope>NUCLEOTIDE SEQUENCE [LARGE SCALE GENOMIC DNA]</scope>
    <source>
        <strain evidence="2">IBT 14317</strain>
    </source>
</reference>
<evidence type="ECO:0000313" key="2">
    <source>
        <dbReference type="EMBL" id="KAE8392106.1"/>
    </source>
</evidence>
<evidence type="ECO:0000313" key="4">
    <source>
        <dbReference type="Proteomes" id="UP000541154"/>
    </source>
</evidence>
<dbReference type="AlphaFoldDB" id="A0A5N7CD62"/>
<dbReference type="OrthoDB" id="4509620at2759"/>
<feature type="chain" id="PRO_5043207841" evidence="1">
    <location>
        <begin position="21"/>
        <end position="130"/>
    </location>
</feature>
<keyword evidence="1" id="KW-0732">Signal</keyword>
<accession>A0A5N6GA73</accession>
<evidence type="ECO:0000256" key="1">
    <source>
        <dbReference type="SAM" id="SignalP"/>
    </source>
</evidence>
<name>A0A5N7CD62_PETAA</name>
<accession>A0A8H6E9T1</accession>
<sequence length="130" mass="14592">MKLNTIVLLMTATFVKPSLGFSCEVARNDIPEYDYYGCKWVGAAPACGSTDARLGDCDKDGRQLLSTTKELSISELCKYKVLQGQCCEEYGSGCWIGYKRLWCKSRSCRSKLSGLGKLQSMDEKNEREEF</sequence>
<accession>A0A5N7CD62</accession>
<dbReference type="EMBL" id="ML735240">
    <property type="protein sequence ID" value="KAE8392106.1"/>
    <property type="molecule type" value="Genomic_DNA"/>
</dbReference>
<reference evidence="3 4" key="1">
    <citation type="submission" date="2019-04" db="EMBL/GenBank/DDBJ databases">
        <title>Aspergillus burnettii sp. nov., novel species from soil in southeast Queensland.</title>
        <authorList>
            <person name="Gilchrist C.L.M."/>
            <person name="Pitt J.I."/>
            <person name="Lange L."/>
            <person name="Lacey H.J."/>
            <person name="Vuong D."/>
            <person name="Midgley D.J."/>
            <person name="Greenfield P."/>
            <person name="Bradbury M."/>
            <person name="Lacey E."/>
            <person name="Busk P.K."/>
            <person name="Pilgaard B."/>
            <person name="Chooi Y.H."/>
            <person name="Piggott A.M."/>
        </authorList>
    </citation>
    <scope>NUCLEOTIDE SEQUENCE [LARGE SCALE GENOMIC DNA]</scope>
    <source>
        <strain evidence="3 4">FRR 5400</strain>
    </source>
</reference>
<gene>
    <name evidence="2" type="ORF">BDV23DRAFT_181989</name>
    <name evidence="3" type="ORF">ETB97_006968</name>
</gene>
<organism evidence="2">
    <name type="scientific">Petromyces alliaceus</name>
    <name type="common">Aspergillus alliaceus</name>
    <dbReference type="NCBI Taxonomy" id="209559"/>
    <lineage>
        <taxon>Eukaryota</taxon>
        <taxon>Fungi</taxon>
        <taxon>Dikarya</taxon>
        <taxon>Ascomycota</taxon>
        <taxon>Pezizomycotina</taxon>
        <taxon>Eurotiomycetes</taxon>
        <taxon>Eurotiomycetidae</taxon>
        <taxon>Eurotiales</taxon>
        <taxon>Aspergillaceae</taxon>
        <taxon>Aspergillus</taxon>
        <taxon>Aspergillus subgen. Circumdati</taxon>
    </lineage>
</organism>
<keyword evidence="4" id="KW-1185">Reference proteome</keyword>
<dbReference type="Proteomes" id="UP000541154">
    <property type="component" value="Unassembled WGS sequence"/>
</dbReference>
<evidence type="ECO:0000313" key="3">
    <source>
        <dbReference type="EMBL" id="KAF5864691.1"/>
    </source>
</evidence>
<protein>
    <submittedName>
        <fullName evidence="2">Uncharacterized protein</fullName>
    </submittedName>
</protein>
<dbReference type="EMBL" id="SPNV01000030">
    <property type="protein sequence ID" value="KAF5864691.1"/>
    <property type="molecule type" value="Genomic_DNA"/>
</dbReference>
<proteinExistence type="predicted"/>